<feature type="domain" description="Glutamine amidotransferase" evidence="1">
    <location>
        <begin position="28"/>
        <end position="179"/>
    </location>
</feature>
<proteinExistence type="predicted"/>
<dbReference type="Pfam" id="PF00117">
    <property type="entry name" value="GATase"/>
    <property type="match status" value="1"/>
</dbReference>
<organism evidence="2 3">
    <name type="scientific">Aminobacter aganoensis</name>
    <dbReference type="NCBI Taxonomy" id="83264"/>
    <lineage>
        <taxon>Bacteria</taxon>
        <taxon>Pseudomonadati</taxon>
        <taxon>Pseudomonadota</taxon>
        <taxon>Alphaproteobacteria</taxon>
        <taxon>Hyphomicrobiales</taxon>
        <taxon>Phyllobacteriaceae</taxon>
        <taxon>Aminobacter</taxon>
    </lineage>
</organism>
<keyword evidence="3" id="KW-1185">Reference proteome</keyword>
<dbReference type="CDD" id="cd01741">
    <property type="entry name" value="GATase1_1"/>
    <property type="match status" value="1"/>
</dbReference>
<keyword evidence="2" id="KW-0315">Glutamine amidotransferase</keyword>
<dbReference type="InterPro" id="IPR017926">
    <property type="entry name" value="GATASE"/>
</dbReference>
<dbReference type="PROSITE" id="PS51273">
    <property type="entry name" value="GATASE_TYPE_1"/>
    <property type="match status" value="1"/>
</dbReference>
<comment type="caution">
    <text evidence="2">The sequence shown here is derived from an EMBL/GenBank/DDBJ whole genome shotgun (WGS) entry which is preliminary data.</text>
</comment>
<dbReference type="GO" id="GO:0005829">
    <property type="term" value="C:cytosol"/>
    <property type="evidence" value="ECO:0007669"/>
    <property type="project" value="TreeGrafter"/>
</dbReference>
<evidence type="ECO:0000313" key="3">
    <source>
        <dbReference type="Proteomes" id="UP000536262"/>
    </source>
</evidence>
<name>A0A7X0FBM3_9HYPH</name>
<dbReference type="RefSeq" id="WP_055978077.1">
    <property type="nucleotide sequence ID" value="NZ_BAABEG010000001.1"/>
</dbReference>
<protein>
    <submittedName>
        <fullName evidence="2">GMP synthase-like glutamine amidotransferase</fullName>
    </submittedName>
</protein>
<accession>A0A7X0FBM3</accession>
<dbReference type="InterPro" id="IPR029062">
    <property type="entry name" value="Class_I_gatase-like"/>
</dbReference>
<dbReference type="Gene3D" id="3.40.50.880">
    <property type="match status" value="1"/>
</dbReference>
<keyword evidence="2" id="KW-0808">Transferase</keyword>
<evidence type="ECO:0000259" key="1">
    <source>
        <dbReference type="Pfam" id="PF00117"/>
    </source>
</evidence>
<dbReference type="PANTHER" id="PTHR42695:SF5">
    <property type="entry name" value="GLUTAMINE AMIDOTRANSFERASE YLR126C-RELATED"/>
    <property type="match status" value="1"/>
</dbReference>
<dbReference type="InterPro" id="IPR044992">
    <property type="entry name" value="ChyE-like"/>
</dbReference>
<dbReference type="Proteomes" id="UP000536262">
    <property type="component" value="Unassembled WGS sequence"/>
</dbReference>
<dbReference type="PANTHER" id="PTHR42695">
    <property type="entry name" value="GLUTAMINE AMIDOTRANSFERASE YLR126C-RELATED"/>
    <property type="match status" value="1"/>
</dbReference>
<sequence>MRVLVVQNFANTGLGQVGAALVEVGAEIDRCNAYLGEALPADAAGHDAMVILGGGQNARDDAHSPYFPALLELAREFVERDKAVLGICLGGQLMARAFGGHNRIGGSTEFGWHGITLTDEAQDDLVFSDLPQRFPIFQWHDDTFTLPEDAVRLAGSSVTGNQAFRIGRAGYGIQFHFEADRPMVRDWTVAFAETIAERHPDWPQRLDGEAALHGPEADAVGLALARSWVAAI</sequence>
<reference evidence="2 3" key="1">
    <citation type="submission" date="2020-08" db="EMBL/GenBank/DDBJ databases">
        <title>Genomic Encyclopedia of Type Strains, Phase IV (KMG-IV): sequencing the most valuable type-strain genomes for metagenomic binning, comparative biology and taxonomic classification.</title>
        <authorList>
            <person name="Goeker M."/>
        </authorList>
    </citation>
    <scope>NUCLEOTIDE SEQUENCE [LARGE SCALE GENOMIC DNA]</scope>
    <source>
        <strain evidence="2 3">DSM 7051</strain>
    </source>
</reference>
<gene>
    <name evidence="2" type="ORF">GGR00_004227</name>
</gene>
<dbReference type="EMBL" id="JACHOU010000013">
    <property type="protein sequence ID" value="MBB6356419.1"/>
    <property type="molecule type" value="Genomic_DNA"/>
</dbReference>
<dbReference type="SUPFAM" id="SSF52317">
    <property type="entry name" value="Class I glutamine amidotransferase-like"/>
    <property type="match status" value="1"/>
</dbReference>
<dbReference type="GO" id="GO:0016740">
    <property type="term" value="F:transferase activity"/>
    <property type="evidence" value="ECO:0007669"/>
    <property type="project" value="UniProtKB-KW"/>
</dbReference>
<evidence type="ECO:0000313" key="2">
    <source>
        <dbReference type="EMBL" id="MBB6356419.1"/>
    </source>
</evidence>
<dbReference type="AlphaFoldDB" id="A0A7X0FBM3"/>